<evidence type="ECO:0000256" key="1">
    <source>
        <dbReference type="ARBA" id="ARBA00022512"/>
    </source>
</evidence>
<keyword evidence="1" id="KW-0134">Cell wall</keyword>
<feature type="chain" id="PRO_5043432150" evidence="6">
    <location>
        <begin position="23"/>
        <end position="457"/>
    </location>
</feature>
<dbReference type="NCBIfam" id="TIGR01167">
    <property type="entry name" value="LPXTG_anchor"/>
    <property type="match status" value="1"/>
</dbReference>
<keyword evidence="3 6" id="KW-0732">Signal</keyword>
<evidence type="ECO:0000256" key="6">
    <source>
        <dbReference type="SAM" id="SignalP"/>
    </source>
</evidence>
<feature type="transmembrane region" description="Helical" evidence="5">
    <location>
        <begin position="430"/>
        <end position="448"/>
    </location>
</feature>
<dbReference type="RefSeq" id="WP_311985409.1">
    <property type="nucleotide sequence ID" value="NZ_JARQBZ010000018.1"/>
</dbReference>
<dbReference type="EMBL" id="JARQBZ010000018">
    <property type="protein sequence ID" value="MDT2834408.1"/>
    <property type="molecule type" value="Genomic_DNA"/>
</dbReference>
<comment type="caution">
    <text evidence="8">The sequence shown here is derived from an EMBL/GenBank/DDBJ whole genome shotgun (WGS) entry which is preliminary data.</text>
</comment>
<evidence type="ECO:0000256" key="4">
    <source>
        <dbReference type="ARBA" id="ARBA00023088"/>
    </source>
</evidence>
<keyword evidence="2" id="KW-0964">Secreted</keyword>
<accession>A0AAW8U4C9</accession>
<name>A0AAW8U4C9_9ENTE</name>
<dbReference type="Pfam" id="PF00746">
    <property type="entry name" value="Gram_pos_anchor"/>
    <property type="match status" value="1"/>
</dbReference>
<keyword evidence="5" id="KW-1133">Transmembrane helix</keyword>
<dbReference type="InterPro" id="IPR019931">
    <property type="entry name" value="LPXTG_anchor"/>
</dbReference>
<evidence type="ECO:0000256" key="2">
    <source>
        <dbReference type="ARBA" id="ARBA00022525"/>
    </source>
</evidence>
<feature type="domain" description="Gram-positive cocci surface proteins LPxTG" evidence="7">
    <location>
        <begin position="419"/>
        <end position="454"/>
    </location>
</feature>
<protein>
    <submittedName>
        <fullName evidence="8">LPXTG cell wall anchor domain-containing protein</fullName>
    </submittedName>
</protein>
<evidence type="ECO:0000313" key="8">
    <source>
        <dbReference type="EMBL" id="MDT2834408.1"/>
    </source>
</evidence>
<reference evidence="8" key="1">
    <citation type="submission" date="2023-03" db="EMBL/GenBank/DDBJ databases">
        <authorList>
            <person name="Shen W."/>
            <person name="Cai J."/>
        </authorList>
    </citation>
    <scope>NUCLEOTIDE SEQUENCE</scope>
    <source>
        <strain evidence="8">P96-3</strain>
    </source>
</reference>
<evidence type="ECO:0000259" key="7">
    <source>
        <dbReference type="Pfam" id="PF00746"/>
    </source>
</evidence>
<evidence type="ECO:0000256" key="3">
    <source>
        <dbReference type="ARBA" id="ARBA00022729"/>
    </source>
</evidence>
<keyword evidence="5" id="KW-0812">Transmembrane</keyword>
<keyword evidence="4" id="KW-0572">Peptidoglycan-anchor</keyword>
<feature type="signal peptide" evidence="6">
    <location>
        <begin position="1"/>
        <end position="22"/>
    </location>
</feature>
<sequence length="457" mass="50555">MKKKLIFVGIVSSILFSVNVLAEEVGQVENSVEAQTVVKEKEEDAAVDTKVLVDATTYYSIDQQKLAVGKSAKLSVKPILGVEVTGEFKEYKNEIIEVKKDGTVVALKEGTTDFAPNFILSNETKQKIKEAYIKQPGNEKVKIETIALSHRDIAQIFKMEVGNPTETKKHQIDITPSFSIDKEKLEVGESGKVSIAPIEGVALKGKYKPSKNDFIELKEDGTYTALKPNEQAVLTPFFEISEESLRSIKEAYRKKQGNEGIPDEDITFYQREMLQVFHIEIGKVVVPINWTVNIDKTTIKVGESAKLSLVSQYGYTPKGIYPDGKYDFVKVTKEGVITGIKVGNETVSTNFTLTDEEFNKIKEAYIKEKKLTNLTIEDLEIGPRPTNITSVGVEVVAASTGGGNNSGGNTTSKKTYAPVKKLPKTGEKQTIITIMSGFILIVSSSFYLNKRNKQELD</sequence>
<dbReference type="Proteomes" id="UP001268577">
    <property type="component" value="Unassembled WGS sequence"/>
</dbReference>
<proteinExistence type="predicted"/>
<organism evidence="8 9">
    <name type="scientific">Vagococcus carniphilus</name>
    <dbReference type="NCBI Taxonomy" id="218144"/>
    <lineage>
        <taxon>Bacteria</taxon>
        <taxon>Bacillati</taxon>
        <taxon>Bacillota</taxon>
        <taxon>Bacilli</taxon>
        <taxon>Lactobacillales</taxon>
        <taxon>Enterococcaceae</taxon>
        <taxon>Vagococcus</taxon>
    </lineage>
</organism>
<keyword evidence="5" id="KW-0472">Membrane</keyword>
<dbReference type="AlphaFoldDB" id="A0AAW8U4C9"/>
<evidence type="ECO:0000256" key="5">
    <source>
        <dbReference type="SAM" id="Phobius"/>
    </source>
</evidence>
<gene>
    <name evidence="8" type="ORF">P7H70_10205</name>
</gene>
<evidence type="ECO:0000313" key="9">
    <source>
        <dbReference type="Proteomes" id="UP001268577"/>
    </source>
</evidence>